<evidence type="ECO:0000313" key="6">
    <source>
        <dbReference type="Proteomes" id="UP001147752"/>
    </source>
</evidence>
<dbReference type="Gene3D" id="3.50.50.60">
    <property type="entry name" value="FAD/NAD(P)-binding domain"/>
    <property type="match status" value="3"/>
</dbReference>
<accession>A0A9W9SS41</accession>
<evidence type="ECO:0000256" key="2">
    <source>
        <dbReference type="ARBA" id="ARBA00022630"/>
    </source>
</evidence>
<dbReference type="InterPro" id="IPR036188">
    <property type="entry name" value="FAD/NAD-bd_sf"/>
</dbReference>
<dbReference type="InterPro" id="IPR020946">
    <property type="entry name" value="Flavin_mOase-like"/>
</dbReference>
<keyword evidence="2" id="KW-0285">Flavoprotein</keyword>
<dbReference type="GO" id="GO:0004499">
    <property type="term" value="F:N,N-dimethylaniline monooxygenase activity"/>
    <property type="evidence" value="ECO:0007669"/>
    <property type="project" value="InterPro"/>
</dbReference>
<dbReference type="RefSeq" id="XP_056583343.1">
    <property type="nucleotide sequence ID" value="XM_056719208.1"/>
</dbReference>
<organism evidence="5 6">
    <name type="scientific">Penicillium concentricum</name>
    <dbReference type="NCBI Taxonomy" id="293559"/>
    <lineage>
        <taxon>Eukaryota</taxon>
        <taxon>Fungi</taxon>
        <taxon>Dikarya</taxon>
        <taxon>Ascomycota</taxon>
        <taxon>Pezizomycotina</taxon>
        <taxon>Eurotiomycetes</taxon>
        <taxon>Eurotiomycetidae</taxon>
        <taxon>Eurotiales</taxon>
        <taxon>Aspergillaceae</taxon>
        <taxon>Penicillium</taxon>
    </lineage>
</organism>
<proteinExistence type="inferred from homology"/>
<dbReference type="SUPFAM" id="SSF51905">
    <property type="entry name" value="FAD/NAD(P)-binding domain"/>
    <property type="match status" value="1"/>
</dbReference>
<dbReference type="InterPro" id="IPR050346">
    <property type="entry name" value="FMO-like"/>
</dbReference>
<dbReference type="GO" id="GO:0050660">
    <property type="term" value="F:flavin adenine dinucleotide binding"/>
    <property type="evidence" value="ECO:0007669"/>
    <property type="project" value="InterPro"/>
</dbReference>
<dbReference type="GeneID" id="81458391"/>
<keyword evidence="4" id="KW-0560">Oxidoreductase</keyword>
<dbReference type="Proteomes" id="UP001147752">
    <property type="component" value="Unassembled WGS sequence"/>
</dbReference>
<keyword evidence="3" id="KW-0274">FAD</keyword>
<evidence type="ECO:0000256" key="4">
    <source>
        <dbReference type="ARBA" id="ARBA00023002"/>
    </source>
</evidence>
<comment type="caution">
    <text evidence="5">The sequence shown here is derived from an EMBL/GenBank/DDBJ whole genome shotgun (WGS) entry which is preliminary data.</text>
</comment>
<evidence type="ECO:0000256" key="3">
    <source>
        <dbReference type="ARBA" id="ARBA00022827"/>
    </source>
</evidence>
<evidence type="ECO:0000313" key="5">
    <source>
        <dbReference type="EMBL" id="KAJ5383567.1"/>
    </source>
</evidence>
<dbReference type="EMBL" id="JAPZBT010000001">
    <property type="protein sequence ID" value="KAJ5383567.1"/>
    <property type="molecule type" value="Genomic_DNA"/>
</dbReference>
<protein>
    <submittedName>
        <fullName evidence="5">Glycoside hydrolase family 71</fullName>
    </submittedName>
</protein>
<dbReference type="GO" id="GO:0050661">
    <property type="term" value="F:NADP binding"/>
    <property type="evidence" value="ECO:0007669"/>
    <property type="project" value="InterPro"/>
</dbReference>
<gene>
    <name evidence="5" type="ORF">N7517_001478</name>
</gene>
<dbReference type="PANTHER" id="PTHR23023">
    <property type="entry name" value="DIMETHYLANILINE MONOOXYGENASE"/>
    <property type="match status" value="1"/>
</dbReference>
<sequence length="438" mass="49675">MPATPEPQGIQGSAYDTLDTNAGARTMAFTHTALPMSNSIASIEKFGRDNPTRPRHIVLRYLEELFIPFLHLLVLDTTVETAVKTDDGKWKLTLRRRNVQHGTSSEPKDYWWEEQFDALVVASGHFTVPSLPNIEGLVETSAEFPDKFEHSKSWRSQDSYVNKKVVIVGGGISAADLVEDLHQIVKGPLYVSRRGNVGFLEDAWLLPNVVDKSTISRISSAAGGTVEFQDGTSITFDKIIFATGYKLSYPFLPFEAVTPQNRLDGFYQHIFRIGDPSLAIIGQVSLPVPLSITVFKRIWWDFVLTRSKVRAAISFRIYEYQAVAVSRFLAGRSQDLPSKAEQDEWVEKRLQYKGPTELFHEINPDFVEYYGWLREFAGCAEGKPTEYLLPEFEEDWVQSDIEILLAKKENWVALRAQSRELDYGKRLAKTSINSRLSR</sequence>
<reference evidence="5" key="2">
    <citation type="journal article" date="2023" name="IMA Fungus">
        <title>Comparative genomic study of the Penicillium genus elucidates a diverse pangenome and 15 lateral gene transfer events.</title>
        <authorList>
            <person name="Petersen C."/>
            <person name="Sorensen T."/>
            <person name="Nielsen M.R."/>
            <person name="Sondergaard T.E."/>
            <person name="Sorensen J.L."/>
            <person name="Fitzpatrick D.A."/>
            <person name="Frisvad J.C."/>
            <person name="Nielsen K.L."/>
        </authorList>
    </citation>
    <scope>NUCLEOTIDE SEQUENCE</scope>
    <source>
        <strain evidence="5">IBT 3081</strain>
    </source>
</reference>
<evidence type="ECO:0000256" key="1">
    <source>
        <dbReference type="ARBA" id="ARBA00009183"/>
    </source>
</evidence>
<reference evidence="5" key="1">
    <citation type="submission" date="2022-12" db="EMBL/GenBank/DDBJ databases">
        <authorList>
            <person name="Petersen C."/>
        </authorList>
    </citation>
    <scope>NUCLEOTIDE SEQUENCE</scope>
    <source>
        <strain evidence="5">IBT 3081</strain>
    </source>
</reference>
<dbReference type="Pfam" id="PF00743">
    <property type="entry name" value="FMO-like"/>
    <property type="match status" value="1"/>
</dbReference>
<keyword evidence="6" id="KW-1185">Reference proteome</keyword>
<comment type="similarity">
    <text evidence="1">Belongs to the FMO family.</text>
</comment>
<dbReference type="OrthoDB" id="3257981at2759"/>
<name>A0A9W9SS41_9EURO</name>
<keyword evidence="5" id="KW-0378">Hydrolase</keyword>
<dbReference type="GO" id="GO:0016787">
    <property type="term" value="F:hydrolase activity"/>
    <property type="evidence" value="ECO:0007669"/>
    <property type="project" value="UniProtKB-KW"/>
</dbReference>
<dbReference type="AlphaFoldDB" id="A0A9W9SS41"/>